<sequence length="197" mass="22181">MFLSLFQCNKNRVVEQKLEHTYSNIEALTDSIHYYENALGWEVGEKKLYTRDLEEFKALAAIHTPNQKKLATQLQNVKEKDLKAAVQVQEKVQVTNLTSTKKDSATYGYEDPNISFQVTVQDTTVTLDTLTLLNDKTVILKDTKKGTVVSVVNSNPYFKTADIDGILVPEKKRFYNSKAFKAGLFLAGCALGVHLSR</sequence>
<organism evidence="1 2">
    <name type="scientific">Pontibacter qinzhouensis</name>
    <dbReference type="NCBI Taxonomy" id="2603253"/>
    <lineage>
        <taxon>Bacteria</taxon>
        <taxon>Pseudomonadati</taxon>
        <taxon>Bacteroidota</taxon>
        <taxon>Cytophagia</taxon>
        <taxon>Cytophagales</taxon>
        <taxon>Hymenobacteraceae</taxon>
        <taxon>Pontibacter</taxon>
    </lineage>
</organism>
<name>A0A5C8JIF6_9BACT</name>
<accession>A0A5C8JIF6</accession>
<protein>
    <submittedName>
        <fullName evidence="1">Uncharacterized protein</fullName>
    </submittedName>
</protein>
<dbReference type="AlphaFoldDB" id="A0A5C8JIF6"/>
<evidence type="ECO:0000313" key="2">
    <source>
        <dbReference type="Proteomes" id="UP000321926"/>
    </source>
</evidence>
<evidence type="ECO:0000313" key="1">
    <source>
        <dbReference type="EMBL" id="TXK36786.1"/>
    </source>
</evidence>
<proteinExistence type="predicted"/>
<dbReference type="Proteomes" id="UP000321926">
    <property type="component" value="Unassembled WGS sequence"/>
</dbReference>
<reference evidence="1 2" key="1">
    <citation type="submission" date="2019-08" db="EMBL/GenBank/DDBJ databases">
        <authorList>
            <person name="Shi S."/>
        </authorList>
    </citation>
    <scope>NUCLEOTIDE SEQUENCE [LARGE SCALE GENOMIC DNA]</scope>
    <source>
        <strain evidence="1 2">GY10130</strain>
    </source>
</reference>
<dbReference type="EMBL" id="VRTY01000070">
    <property type="protein sequence ID" value="TXK36786.1"/>
    <property type="molecule type" value="Genomic_DNA"/>
</dbReference>
<dbReference type="RefSeq" id="WP_147922907.1">
    <property type="nucleotide sequence ID" value="NZ_VRTY01000070.1"/>
</dbReference>
<comment type="caution">
    <text evidence="1">The sequence shown here is derived from an EMBL/GenBank/DDBJ whole genome shotgun (WGS) entry which is preliminary data.</text>
</comment>
<dbReference type="OrthoDB" id="894260at2"/>
<gene>
    <name evidence="1" type="ORF">FVR03_16725</name>
</gene>
<keyword evidence="2" id="KW-1185">Reference proteome</keyword>